<feature type="region of interest" description="Disordered" evidence="1">
    <location>
        <begin position="273"/>
        <end position="324"/>
    </location>
</feature>
<name>A0A378K5X9_9GAMM</name>
<dbReference type="PROSITE" id="PS50010">
    <property type="entry name" value="DH_2"/>
    <property type="match status" value="1"/>
</dbReference>
<dbReference type="GO" id="GO:0005085">
    <property type="term" value="F:guanyl-nucleotide exchange factor activity"/>
    <property type="evidence" value="ECO:0007669"/>
    <property type="project" value="InterPro"/>
</dbReference>
<dbReference type="RefSeq" id="WP_028384368.1">
    <property type="nucleotide sequence ID" value="NZ_CAAAJG010000057.1"/>
</dbReference>
<sequence length="324" mass="36171">MISNRVIQEMLDTEKTYQTSLEQFSQATKQPFFAEGPEIFQKLATATQKFSELSEALHFNASVEMTQSLSNAELTQLRAERMNLIGQFFAEFKSYMSVYEEFLKIKYTSNDAPEQLPFKQLDTFLRRISTLDSASLLIQPLQRGPRYELLIKDVLKRDDELSPESPNKLSDEARGQLEILLNTTKGYLSEAAKREATPGYKFGDITRSLVRKGSELLSAAKSAPSAPENTSAQASGYKFGDYTRGFVSKAYSFWAPTPVAEISTPVLVSSSYSDTPAAQIPSAEPAVRTPPALPPRDMSRVSAVSLHDSDDDFESDDEQTFTFK</sequence>
<reference evidence="4 6" key="2">
    <citation type="submission" date="2018-06" db="EMBL/GenBank/DDBJ databases">
        <authorList>
            <consortium name="Pathogen Informatics"/>
            <person name="Doyle S."/>
        </authorList>
    </citation>
    <scope>NUCLEOTIDE SEQUENCE [LARGE SCALE GENOMIC DNA]</scope>
    <source>
        <strain evidence="4 6">NCTC12239</strain>
    </source>
</reference>
<protein>
    <submittedName>
        <fullName evidence="3 4">RhoGEF domain</fullName>
    </submittedName>
</protein>
<organism evidence="4 6">
    <name type="scientific">Legionella moravica</name>
    <dbReference type="NCBI Taxonomy" id="39962"/>
    <lineage>
        <taxon>Bacteria</taxon>
        <taxon>Pseudomonadati</taxon>
        <taxon>Pseudomonadota</taxon>
        <taxon>Gammaproteobacteria</taxon>
        <taxon>Legionellales</taxon>
        <taxon>Legionellaceae</taxon>
        <taxon>Legionella</taxon>
    </lineage>
</organism>
<reference evidence="3 5" key="1">
    <citation type="submission" date="2015-11" db="EMBL/GenBank/DDBJ databases">
        <title>Genomic analysis of 38 Legionella species identifies large and diverse effector repertoires.</title>
        <authorList>
            <person name="Burstein D."/>
            <person name="Amaro F."/>
            <person name="Zusman T."/>
            <person name="Lifshitz Z."/>
            <person name="Cohen O."/>
            <person name="Gilbert J.A."/>
            <person name="Pupko T."/>
            <person name="Shuman H.A."/>
            <person name="Segal G."/>
        </authorList>
    </citation>
    <scope>NUCLEOTIDE SEQUENCE [LARGE SCALE GENOMIC DNA]</scope>
    <source>
        <strain evidence="3 5">ATCC 43877</strain>
    </source>
</reference>
<dbReference type="Pfam" id="PF00621">
    <property type="entry name" value="RhoGEF"/>
    <property type="match status" value="1"/>
</dbReference>
<keyword evidence="5" id="KW-1185">Reference proteome</keyword>
<evidence type="ECO:0000313" key="6">
    <source>
        <dbReference type="Proteomes" id="UP000254040"/>
    </source>
</evidence>
<dbReference type="Gene3D" id="1.20.900.10">
    <property type="entry name" value="Dbl homology (DH) domain"/>
    <property type="match status" value="1"/>
</dbReference>
<dbReference type="AlphaFoldDB" id="A0A378K5X9"/>
<evidence type="ECO:0000256" key="1">
    <source>
        <dbReference type="SAM" id="MobiDB-lite"/>
    </source>
</evidence>
<dbReference type="InterPro" id="IPR035899">
    <property type="entry name" value="DBL_dom_sf"/>
</dbReference>
<evidence type="ECO:0000313" key="3">
    <source>
        <dbReference type="EMBL" id="KTD31367.1"/>
    </source>
</evidence>
<evidence type="ECO:0000313" key="4">
    <source>
        <dbReference type="EMBL" id="STX63251.1"/>
    </source>
</evidence>
<feature type="domain" description="DH" evidence="2">
    <location>
        <begin position="2"/>
        <end position="194"/>
    </location>
</feature>
<accession>A0A378K5X9</accession>
<dbReference type="InterPro" id="IPR051092">
    <property type="entry name" value="FYVE_RhoGEF_PH"/>
</dbReference>
<feature type="compositionally biased region" description="Acidic residues" evidence="1">
    <location>
        <begin position="309"/>
        <end position="324"/>
    </location>
</feature>
<dbReference type="SUPFAM" id="SSF48065">
    <property type="entry name" value="DBL homology domain (DH-domain)"/>
    <property type="match status" value="1"/>
</dbReference>
<dbReference type="PANTHER" id="PTHR12673:SF263">
    <property type="entry name" value="PLECKSTRIN DOMAIN-CONTAINING PROTEIN"/>
    <property type="match status" value="1"/>
</dbReference>
<evidence type="ECO:0000259" key="2">
    <source>
        <dbReference type="PROSITE" id="PS50010"/>
    </source>
</evidence>
<dbReference type="Proteomes" id="UP000254040">
    <property type="component" value="Unassembled WGS sequence"/>
</dbReference>
<proteinExistence type="predicted"/>
<dbReference type="Proteomes" id="UP000054985">
    <property type="component" value="Unassembled WGS sequence"/>
</dbReference>
<dbReference type="InterPro" id="IPR000219">
    <property type="entry name" value="DH_dom"/>
</dbReference>
<dbReference type="PANTHER" id="PTHR12673">
    <property type="entry name" value="FACIOGENITAL DYSPLASIA PROTEIN"/>
    <property type="match status" value="1"/>
</dbReference>
<dbReference type="EMBL" id="UGOG01000001">
    <property type="protein sequence ID" value="STX63251.1"/>
    <property type="molecule type" value="Genomic_DNA"/>
</dbReference>
<dbReference type="EMBL" id="LNYN01000039">
    <property type="protein sequence ID" value="KTD31367.1"/>
    <property type="molecule type" value="Genomic_DNA"/>
</dbReference>
<gene>
    <name evidence="3" type="ORF">Lmor_2688</name>
    <name evidence="4" type="ORF">NCTC12239_02194</name>
</gene>
<dbReference type="STRING" id="39962.Lmor_2688"/>
<evidence type="ECO:0000313" key="5">
    <source>
        <dbReference type="Proteomes" id="UP000054985"/>
    </source>
</evidence>
<dbReference type="GO" id="GO:0005737">
    <property type="term" value="C:cytoplasm"/>
    <property type="evidence" value="ECO:0007669"/>
    <property type="project" value="TreeGrafter"/>
</dbReference>
<dbReference type="OrthoDB" id="5654121at2"/>